<reference evidence="5" key="1">
    <citation type="submission" date="2021-01" db="EMBL/GenBank/DDBJ databases">
        <authorList>
            <person name="Corre E."/>
            <person name="Pelletier E."/>
            <person name="Niang G."/>
            <person name="Scheremetjew M."/>
            <person name="Finn R."/>
            <person name="Kale V."/>
            <person name="Holt S."/>
            <person name="Cochrane G."/>
            <person name="Meng A."/>
            <person name="Brown T."/>
            <person name="Cohen L."/>
        </authorList>
    </citation>
    <scope>NUCLEOTIDE SEQUENCE</scope>
    <source>
        <strain evidence="5">CCMP3105</strain>
    </source>
</reference>
<gene>
    <name evidence="5" type="ORF">AMON00008_LOCUS39881</name>
</gene>
<feature type="region of interest" description="Disordered" evidence="2">
    <location>
        <begin position="234"/>
        <end position="292"/>
    </location>
</feature>
<feature type="region of interest" description="Disordered" evidence="2">
    <location>
        <begin position="1083"/>
        <end position="1127"/>
    </location>
</feature>
<dbReference type="AlphaFoldDB" id="A0A7S4RT41"/>
<dbReference type="InterPro" id="IPR009050">
    <property type="entry name" value="Globin-like_sf"/>
</dbReference>
<evidence type="ECO:0000256" key="1">
    <source>
        <dbReference type="ARBA" id="ARBA00022737"/>
    </source>
</evidence>
<dbReference type="InterPro" id="IPR044399">
    <property type="entry name" value="Mb-like_M"/>
</dbReference>
<protein>
    <recommendedName>
        <fullName evidence="4">Globin domain-containing protein</fullName>
    </recommendedName>
</protein>
<dbReference type="EMBL" id="HBNR01056720">
    <property type="protein sequence ID" value="CAE4623761.1"/>
    <property type="molecule type" value="Transcribed_RNA"/>
</dbReference>
<dbReference type="GO" id="GO:0005216">
    <property type="term" value="F:monoatomic ion channel activity"/>
    <property type="evidence" value="ECO:0007669"/>
    <property type="project" value="InterPro"/>
</dbReference>
<evidence type="ECO:0000259" key="4">
    <source>
        <dbReference type="PROSITE" id="PS01033"/>
    </source>
</evidence>
<feature type="compositionally biased region" description="Basic and acidic residues" evidence="2">
    <location>
        <begin position="244"/>
        <end position="254"/>
    </location>
</feature>
<dbReference type="PANTHER" id="PTHR10582">
    <property type="entry name" value="TRANSIENT RECEPTOR POTENTIAL ION CHANNEL PROTEIN"/>
    <property type="match status" value="1"/>
</dbReference>
<dbReference type="InterPro" id="IPR000971">
    <property type="entry name" value="Globin"/>
</dbReference>
<keyword evidence="1" id="KW-0677">Repeat</keyword>
<dbReference type="PANTHER" id="PTHR10582:SF2">
    <property type="entry name" value="INACTIVE"/>
    <property type="match status" value="1"/>
</dbReference>
<evidence type="ECO:0000256" key="2">
    <source>
        <dbReference type="SAM" id="MobiDB-lite"/>
    </source>
</evidence>
<dbReference type="Gene3D" id="1.10.490.10">
    <property type="entry name" value="Globins"/>
    <property type="match status" value="2"/>
</dbReference>
<dbReference type="InterPro" id="IPR012292">
    <property type="entry name" value="Globin/Proto"/>
</dbReference>
<feature type="region of interest" description="Disordered" evidence="2">
    <location>
        <begin position="1"/>
        <end position="55"/>
    </location>
</feature>
<feature type="compositionally biased region" description="Acidic residues" evidence="2">
    <location>
        <begin position="10"/>
        <end position="46"/>
    </location>
</feature>
<dbReference type="GO" id="GO:0005886">
    <property type="term" value="C:plasma membrane"/>
    <property type="evidence" value="ECO:0007669"/>
    <property type="project" value="TreeGrafter"/>
</dbReference>
<evidence type="ECO:0000313" key="5">
    <source>
        <dbReference type="EMBL" id="CAE4623761.1"/>
    </source>
</evidence>
<dbReference type="SUPFAM" id="SSF46458">
    <property type="entry name" value="Globin-like"/>
    <property type="match status" value="2"/>
</dbReference>
<feature type="transmembrane region" description="Helical" evidence="3">
    <location>
        <begin position="842"/>
        <end position="861"/>
    </location>
</feature>
<dbReference type="InterPro" id="IPR024862">
    <property type="entry name" value="TRPV"/>
</dbReference>
<feature type="transmembrane region" description="Helical" evidence="3">
    <location>
        <begin position="944"/>
        <end position="966"/>
    </location>
</feature>
<keyword evidence="3" id="KW-0812">Transmembrane</keyword>
<dbReference type="PROSITE" id="PS01033">
    <property type="entry name" value="GLOBIN"/>
    <property type="match status" value="1"/>
</dbReference>
<dbReference type="GO" id="GO:0019825">
    <property type="term" value="F:oxygen binding"/>
    <property type="evidence" value="ECO:0007669"/>
    <property type="project" value="InterPro"/>
</dbReference>
<feature type="compositionally biased region" description="Basic residues" evidence="2">
    <location>
        <begin position="1084"/>
        <end position="1093"/>
    </location>
</feature>
<keyword evidence="3" id="KW-0472">Membrane</keyword>
<feature type="compositionally biased region" description="Basic and acidic residues" evidence="2">
    <location>
        <begin position="1108"/>
        <end position="1117"/>
    </location>
</feature>
<feature type="compositionally biased region" description="Polar residues" evidence="2">
    <location>
        <begin position="1095"/>
        <end position="1107"/>
    </location>
</feature>
<proteinExistence type="predicted"/>
<feature type="domain" description="Globin" evidence="4">
    <location>
        <begin position="71"/>
        <end position="193"/>
    </location>
</feature>
<feature type="transmembrane region" description="Helical" evidence="3">
    <location>
        <begin position="886"/>
        <end position="907"/>
    </location>
</feature>
<feature type="compositionally biased region" description="Basic and acidic residues" evidence="2">
    <location>
        <begin position="270"/>
        <end position="292"/>
    </location>
</feature>
<dbReference type="CDD" id="cd01040">
    <property type="entry name" value="Mb-like"/>
    <property type="match status" value="2"/>
</dbReference>
<feature type="transmembrane region" description="Helical" evidence="3">
    <location>
        <begin position="712"/>
        <end position="734"/>
    </location>
</feature>
<dbReference type="GO" id="GO:0098703">
    <property type="term" value="P:calcium ion import across plasma membrane"/>
    <property type="evidence" value="ECO:0007669"/>
    <property type="project" value="TreeGrafter"/>
</dbReference>
<sequence length="1127" mass="126887">MSQRSGSGAPEEELSQQSGEQEENLEEVWDEFGEEYEEGEGEEAEGVDNQNMNSGIYNATDVNDQVLEELHLPEDIVSGVQSVWEGFMKTGSTRDEAGEALYSAVFDAAPSLQSLFKTPRAVMAMRFILGLNQIIMNLHDPPALKVVVETLGFQHLELEVTIPRVVIFRDAITDLLSVELGHLMNTRIVDGWKTVLNYVGGSYIYIRVKYTERLKILASSWATANNRMNDENGEEYENAQNQDAHADDHKEEPKKRSRFMNAFGGGGSNNDKEDSNQDKDGSGSREHELSDKINFRKNAVPTTYNEMFMFNAAVMGFGDKGWMSEVLISFDAIVRNVSNSTRLQEECDVLSLRMAKYKGTINLAEYKAVMLASLRSLVPKDWNSAHEISWSWLWENVERMIKANLGKPAVQEKSLAKLLTNWDEQTRGNVRRGIYATFFQLAPAGQDYFKQSTTRLHFIADRIVAMTLEIFRDSTKMVEDISAMGLRHVGYGIPTELFGPFVTACVKVVRTVSEDETTNEAFRWSLGLVSRILTRVINEGSTIVMKAINQNSAKLLRKAVACAPRGKRALWMLNIQVGTQSISPLLWAIEAGSLEAAKAIIVDLLTIRADRDRYYYGMDTMFERHPDMVKRLVQDAPALLATLFDGLVWRSRTTENGVRRVNYYVKHLMVDSKGEFAKTIEWLTDNGDPKIVCHPVIAMVTDLIWSRVAFRAFLYGKSWEIFSLLVFIIGVAFFVDVKQQSDAQRYIVMGCRLFTYLFSLCPRIFWHTRKICANYRQRDIITFWHVPLPAYLSKWQDLVALFLTMVLLAMLVFEPILACFGESNGDVQGAGLFTQACDRGDSMSFTYSVMCVIAMFFYFLLTIDMSVFSTRVSAWVLIVFRVMSEVWLYIAGMAFVILAFSCAVVALDHTNVEFETIPEAALSLILVSLLMFDTSKYDTMHDDPALLVIIVIYMLVSVTFLLNLLIAQMNCAYQCVYEDMVGYARLNRGKIVMESMPSVAKWRWERFIGSLKLDEPCEFGEGDIGLSGAIQVLEPASQNITTVDMIRRFGGSTSPAAQWPEEDIGNADADRLSQLEKTLEKAIRRLAPRKGKKGTGTSSSQDVSSMDHNSESGKAEDQASEVGSISN</sequence>
<organism evidence="5">
    <name type="scientific">Alexandrium monilatum</name>
    <dbReference type="NCBI Taxonomy" id="311494"/>
    <lineage>
        <taxon>Eukaryota</taxon>
        <taxon>Sar</taxon>
        <taxon>Alveolata</taxon>
        <taxon>Dinophyceae</taxon>
        <taxon>Gonyaulacales</taxon>
        <taxon>Pyrocystaceae</taxon>
        <taxon>Alexandrium</taxon>
    </lineage>
</organism>
<evidence type="ECO:0000256" key="3">
    <source>
        <dbReference type="SAM" id="Phobius"/>
    </source>
</evidence>
<name>A0A7S4RT41_9DINO</name>
<dbReference type="GO" id="GO:0020037">
    <property type="term" value="F:heme binding"/>
    <property type="evidence" value="ECO:0007669"/>
    <property type="project" value="InterPro"/>
</dbReference>
<feature type="transmembrane region" description="Helical" evidence="3">
    <location>
        <begin position="798"/>
        <end position="821"/>
    </location>
</feature>
<keyword evidence="3" id="KW-1133">Transmembrane helix</keyword>
<accession>A0A7S4RT41</accession>